<gene>
    <name evidence="5" type="ORF">COU00_03165</name>
</gene>
<comment type="caution">
    <text evidence="5">The sequence shown here is derived from an EMBL/GenBank/DDBJ whole genome shotgun (WGS) entry which is preliminary data.</text>
</comment>
<accession>A0A2M6WLL8</accession>
<feature type="short sequence motif" description="Histidine triad motif" evidence="2 3">
    <location>
        <begin position="92"/>
        <end position="96"/>
    </location>
</feature>
<evidence type="ECO:0000259" key="4">
    <source>
        <dbReference type="PROSITE" id="PS51084"/>
    </source>
</evidence>
<feature type="domain" description="HIT" evidence="4">
    <location>
        <begin position="5"/>
        <end position="107"/>
    </location>
</feature>
<proteinExistence type="predicted"/>
<dbReference type="Pfam" id="PF01230">
    <property type="entry name" value="HIT"/>
    <property type="match status" value="1"/>
</dbReference>
<reference evidence="6" key="1">
    <citation type="submission" date="2017-09" db="EMBL/GenBank/DDBJ databases">
        <title>Depth-based differentiation of microbial function through sediment-hosted aquifers and enrichment of novel symbionts in the deep terrestrial subsurface.</title>
        <authorList>
            <person name="Probst A.J."/>
            <person name="Ladd B."/>
            <person name="Jarett J.K."/>
            <person name="Geller-Mcgrath D.E."/>
            <person name="Sieber C.M.K."/>
            <person name="Emerson J.B."/>
            <person name="Anantharaman K."/>
            <person name="Thomas B.C."/>
            <person name="Malmstrom R."/>
            <person name="Stieglmeier M."/>
            <person name="Klingl A."/>
            <person name="Woyke T."/>
            <person name="Ryan C.M."/>
            <person name="Banfield J.F."/>
        </authorList>
    </citation>
    <scope>NUCLEOTIDE SEQUENCE [LARGE SCALE GENOMIC DNA]</scope>
</reference>
<dbReference type="AlphaFoldDB" id="A0A2M6WLL8"/>
<dbReference type="InterPro" id="IPR001310">
    <property type="entry name" value="Histidine_triad_HIT"/>
</dbReference>
<evidence type="ECO:0000313" key="6">
    <source>
        <dbReference type="Proteomes" id="UP000229335"/>
    </source>
</evidence>
<organism evidence="5 6">
    <name type="scientific">Candidatus Falkowbacteria bacterium CG10_big_fil_rev_8_21_14_0_10_43_11</name>
    <dbReference type="NCBI Taxonomy" id="1974568"/>
    <lineage>
        <taxon>Bacteria</taxon>
        <taxon>Candidatus Falkowiibacteriota</taxon>
    </lineage>
</organism>
<dbReference type="InterPro" id="IPR011146">
    <property type="entry name" value="HIT-like"/>
</dbReference>
<dbReference type="EMBL" id="PFAS01000056">
    <property type="protein sequence ID" value="PIT93646.1"/>
    <property type="molecule type" value="Genomic_DNA"/>
</dbReference>
<dbReference type="GO" id="GO:0009117">
    <property type="term" value="P:nucleotide metabolic process"/>
    <property type="evidence" value="ECO:0007669"/>
    <property type="project" value="TreeGrafter"/>
</dbReference>
<sequence>MADCVFCKIIKGELPSYKIYEDEKVLVFLDINPVADGHVLLIPKEHYQIMPDVPDDLLAYAFLKAKELMPKIKSAMQVNYISISVVGMDVPHFHIHIIPRKFNDGLANFWPTKKYQEGEVEKIAKLITNNIKT</sequence>
<evidence type="ECO:0000256" key="1">
    <source>
        <dbReference type="PIRSR" id="PIRSR601310-1"/>
    </source>
</evidence>
<dbReference type="GO" id="GO:0003824">
    <property type="term" value="F:catalytic activity"/>
    <property type="evidence" value="ECO:0007669"/>
    <property type="project" value="InterPro"/>
</dbReference>
<protein>
    <submittedName>
        <fullName evidence="5">HIT family protein</fullName>
    </submittedName>
</protein>
<dbReference type="PANTHER" id="PTHR46648">
    <property type="entry name" value="HIT FAMILY PROTEIN 1"/>
    <property type="match status" value="1"/>
</dbReference>
<dbReference type="Proteomes" id="UP000229335">
    <property type="component" value="Unassembled WGS sequence"/>
</dbReference>
<dbReference type="PANTHER" id="PTHR46648:SF1">
    <property type="entry name" value="ADENOSINE 5'-MONOPHOSPHORAMIDASE HNT1"/>
    <property type="match status" value="1"/>
</dbReference>
<dbReference type="PRINTS" id="PR00332">
    <property type="entry name" value="HISTRIAD"/>
</dbReference>
<evidence type="ECO:0000313" key="5">
    <source>
        <dbReference type="EMBL" id="PIT93646.1"/>
    </source>
</evidence>
<dbReference type="InterPro" id="IPR036265">
    <property type="entry name" value="HIT-like_sf"/>
</dbReference>
<evidence type="ECO:0000256" key="3">
    <source>
        <dbReference type="PROSITE-ProRule" id="PRU00464"/>
    </source>
</evidence>
<dbReference type="SUPFAM" id="SSF54197">
    <property type="entry name" value="HIT-like"/>
    <property type="match status" value="1"/>
</dbReference>
<evidence type="ECO:0000256" key="2">
    <source>
        <dbReference type="PIRSR" id="PIRSR601310-3"/>
    </source>
</evidence>
<dbReference type="Gene3D" id="3.30.428.10">
    <property type="entry name" value="HIT-like"/>
    <property type="match status" value="1"/>
</dbReference>
<name>A0A2M6WLL8_9BACT</name>
<dbReference type="PROSITE" id="PS51084">
    <property type="entry name" value="HIT_2"/>
    <property type="match status" value="1"/>
</dbReference>
<feature type="active site" description="Tele-AMP-histidine intermediate" evidence="1">
    <location>
        <position position="94"/>
    </location>
</feature>